<feature type="domain" description="Glycosyltransferase subfamily 4-like N-terminal" evidence="2">
    <location>
        <begin position="4"/>
        <end position="153"/>
    </location>
</feature>
<dbReference type="Pfam" id="PF13477">
    <property type="entry name" value="Glyco_trans_4_2"/>
    <property type="match status" value="1"/>
</dbReference>
<dbReference type="RefSeq" id="WP_388016543.1">
    <property type="nucleotide sequence ID" value="NZ_JBHUDT010000002.1"/>
</dbReference>
<comment type="caution">
    <text evidence="3">The sequence shown here is derived from an EMBL/GenBank/DDBJ whole genome shotgun (WGS) entry which is preliminary data.</text>
</comment>
<reference evidence="4" key="1">
    <citation type="journal article" date="2019" name="Int. J. Syst. Evol. Microbiol.">
        <title>The Global Catalogue of Microorganisms (GCM) 10K type strain sequencing project: providing services to taxonomists for standard genome sequencing and annotation.</title>
        <authorList>
            <consortium name="The Broad Institute Genomics Platform"/>
            <consortium name="The Broad Institute Genome Sequencing Center for Infectious Disease"/>
            <person name="Wu L."/>
            <person name="Ma J."/>
        </authorList>
    </citation>
    <scope>NUCLEOTIDE SEQUENCE [LARGE SCALE GENOMIC DNA]</scope>
    <source>
        <strain evidence="4">KCTC 42903</strain>
    </source>
</reference>
<dbReference type="Pfam" id="PF00534">
    <property type="entry name" value="Glycos_transf_1"/>
    <property type="match status" value="1"/>
</dbReference>
<dbReference type="EMBL" id="JBHULK010000002">
    <property type="protein sequence ID" value="MFD2534969.1"/>
    <property type="molecule type" value="Genomic_DNA"/>
</dbReference>
<dbReference type="Proteomes" id="UP001597441">
    <property type="component" value="Unassembled WGS sequence"/>
</dbReference>
<organism evidence="3 4">
    <name type="scientific">Gelatiniphilus marinus</name>
    <dbReference type="NCBI Taxonomy" id="1759464"/>
    <lineage>
        <taxon>Bacteria</taxon>
        <taxon>Pseudomonadati</taxon>
        <taxon>Bacteroidota</taxon>
        <taxon>Flavobacteriia</taxon>
        <taxon>Flavobacteriales</taxon>
        <taxon>Flavobacteriaceae</taxon>
        <taxon>Gelatiniphilus</taxon>
    </lineage>
</organism>
<protein>
    <submittedName>
        <fullName evidence="3">Glycosyltransferase family 4 protein</fullName>
        <ecNumber evidence="3">2.4.-.-</ecNumber>
    </submittedName>
</protein>
<name>A0ABW5JRN6_9FLAO</name>
<evidence type="ECO:0000313" key="3">
    <source>
        <dbReference type="EMBL" id="MFD2534969.1"/>
    </source>
</evidence>
<dbReference type="InterPro" id="IPR028098">
    <property type="entry name" value="Glyco_trans_4-like_N"/>
</dbReference>
<dbReference type="PANTHER" id="PTHR12526">
    <property type="entry name" value="GLYCOSYLTRANSFERASE"/>
    <property type="match status" value="1"/>
</dbReference>
<sequence length="376" mass="43500">MKILIVSMRSIHTIRWVSQLKDNGHEVFYFDILNGGYIKAWDWVEQHTNWRYKFGNFKGRVFLKKHFPKIHKLFENNAEKEFEIVLDKFKPDVVHSFVMYSCCVPILKNMQKHKYIKWIYSAWGNDLYFYQTVPKYKNDIVKTLPRINYMFADCNRDLNLAKVLGFEGETLGSFPGGGGYNLSDYNPYIKALNNRNIILIKGYEQRFGKCSVVLNAISKIIKNLTDYKVVVFGADLELKQYLTKHTISDKIQILDYMPHKKVLELMGKSIIYIGNSVSDGMPNTLLEAIIMGAFPIQSNPGGATAEIIKHQENGLLIGDAENTDLIQELILQAINSKKMIENAFNHNQKLKHNLDFKVIQKQVLQAYNQVENELTK</sequence>
<evidence type="ECO:0000313" key="4">
    <source>
        <dbReference type="Proteomes" id="UP001597441"/>
    </source>
</evidence>
<accession>A0ABW5JRN6</accession>
<dbReference type="CDD" id="cd03801">
    <property type="entry name" value="GT4_PimA-like"/>
    <property type="match status" value="1"/>
</dbReference>
<evidence type="ECO:0000259" key="1">
    <source>
        <dbReference type="Pfam" id="PF00534"/>
    </source>
</evidence>
<keyword evidence="3" id="KW-0328">Glycosyltransferase</keyword>
<dbReference type="PANTHER" id="PTHR12526:SF630">
    <property type="entry name" value="GLYCOSYLTRANSFERASE"/>
    <property type="match status" value="1"/>
</dbReference>
<gene>
    <name evidence="3" type="ORF">ACFSQS_07630</name>
</gene>
<dbReference type="GO" id="GO:0016757">
    <property type="term" value="F:glycosyltransferase activity"/>
    <property type="evidence" value="ECO:0007669"/>
    <property type="project" value="UniProtKB-KW"/>
</dbReference>
<dbReference type="Gene3D" id="3.40.50.2000">
    <property type="entry name" value="Glycogen Phosphorylase B"/>
    <property type="match status" value="2"/>
</dbReference>
<dbReference type="InterPro" id="IPR001296">
    <property type="entry name" value="Glyco_trans_1"/>
</dbReference>
<feature type="domain" description="Glycosyl transferase family 1" evidence="1">
    <location>
        <begin position="210"/>
        <end position="342"/>
    </location>
</feature>
<keyword evidence="3" id="KW-0808">Transferase</keyword>
<keyword evidence="4" id="KW-1185">Reference proteome</keyword>
<evidence type="ECO:0000259" key="2">
    <source>
        <dbReference type="Pfam" id="PF13477"/>
    </source>
</evidence>
<dbReference type="EC" id="2.4.-.-" evidence="3"/>
<proteinExistence type="predicted"/>
<dbReference type="SUPFAM" id="SSF53756">
    <property type="entry name" value="UDP-Glycosyltransferase/glycogen phosphorylase"/>
    <property type="match status" value="1"/>
</dbReference>